<feature type="region of interest" description="Disordered" evidence="2">
    <location>
        <begin position="77"/>
        <end position="107"/>
    </location>
</feature>
<evidence type="ECO:0000313" key="4">
    <source>
        <dbReference type="EMBL" id="KAF0312165.1"/>
    </source>
</evidence>
<evidence type="ECO:0000259" key="3">
    <source>
        <dbReference type="PROSITE" id="PS50137"/>
    </source>
</evidence>
<dbReference type="Gene3D" id="3.30.160.20">
    <property type="match status" value="3"/>
</dbReference>
<dbReference type="SMART" id="SM00358">
    <property type="entry name" value="DSRM"/>
    <property type="match status" value="3"/>
</dbReference>
<accession>A0A6A4WYZ0</accession>
<dbReference type="AlphaFoldDB" id="A0A6A4WYZ0"/>
<dbReference type="OrthoDB" id="6117060at2759"/>
<dbReference type="SUPFAM" id="SSF54768">
    <property type="entry name" value="dsRNA-binding domain-like"/>
    <property type="match status" value="3"/>
</dbReference>
<feature type="compositionally biased region" description="Polar residues" evidence="2">
    <location>
        <begin position="98"/>
        <end position="107"/>
    </location>
</feature>
<keyword evidence="1" id="KW-0694">RNA-binding</keyword>
<organism evidence="4 5">
    <name type="scientific">Amphibalanus amphitrite</name>
    <name type="common">Striped barnacle</name>
    <name type="synonym">Balanus amphitrite</name>
    <dbReference type="NCBI Taxonomy" id="1232801"/>
    <lineage>
        <taxon>Eukaryota</taxon>
        <taxon>Metazoa</taxon>
        <taxon>Ecdysozoa</taxon>
        <taxon>Arthropoda</taxon>
        <taxon>Crustacea</taxon>
        <taxon>Multicrustacea</taxon>
        <taxon>Cirripedia</taxon>
        <taxon>Thoracica</taxon>
        <taxon>Thoracicalcarea</taxon>
        <taxon>Balanomorpha</taxon>
        <taxon>Balanoidea</taxon>
        <taxon>Balanidae</taxon>
        <taxon>Amphibalaninae</taxon>
        <taxon>Amphibalanus</taxon>
    </lineage>
</organism>
<dbReference type="InterPro" id="IPR014720">
    <property type="entry name" value="dsRBD_dom"/>
</dbReference>
<feature type="region of interest" description="Disordered" evidence="2">
    <location>
        <begin position="380"/>
        <end position="404"/>
    </location>
</feature>
<proteinExistence type="predicted"/>
<dbReference type="GO" id="GO:0003723">
    <property type="term" value="F:RNA binding"/>
    <property type="evidence" value="ECO:0007669"/>
    <property type="project" value="UniProtKB-UniRule"/>
</dbReference>
<evidence type="ECO:0000256" key="1">
    <source>
        <dbReference type="PROSITE-ProRule" id="PRU00266"/>
    </source>
</evidence>
<feature type="compositionally biased region" description="Pro residues" evidence="2">
    <location>
        <begin position="390"/>
        <end position="403"/>
    </location>
</feature>
<name>A0A6A4WYZ0_AMPAM</name>
<sequence length="467" mass="49383">MASAPRSYKDQLQGWLGKNKLKSSYNESTNAAGQFVCELTVSGCSFKPIGVGARKAAAKEDAAAQLVKWLRQAGRWEPSEAASPSRAVPPTAADDTSRNSNQNPKSALNIRLQSMRVSWKYSTPPSVNGGFECTLEIDLPDGRVEFRSTGLSTKEAECACARDALLHLDRRAGGQLRRTVSAAPAQADGVPPLPRSASLLAAPAAAAAATRPGSIGCPFQWRGTRPDKPNPKSLLNEFLQQNGAGVVDYSCQELGQGTFRTTGRIDLEEAQGFKLQKCADGPSKAESGKRCAEELIRALEQLNLLEPSAAVSDHAPQSVREVLRDAVPVPPGPSAAAAAPVSAPPLASFTGYPLSPPAGGSMTIIHGSVSVYNQLAPPSPSAPAAAAAASPPPPPPPPPPPVPARLTHLMDSSELVTPRHILKVSMKIGNLRKTIGRWLGLDPPDIENCCLKEDDPHEVLVWARSYH</sequence>
<protein>
    <recommendedName>
        <fullName evidence="3">DRBM domain-containing protein</fullName>
    </recommendedName>
</protein>
<feature type="domain" description="DRBM" evidence="3">
    <location>
        <begin position="7"/>
        <end position="72"/>
    </location>
</feature>
<dbReference type="PROSITE" id="PS50137">
    <property type="entry name" value="DS_RBD"/>
    <property type="match status" value="1"/>
</dbReference>
<evidence type="ECO:0000256" key="2">
    <source>
        <dbReference type="SAM" id="MobiDB-lite"/>
    </source>
</evidence>
<keyword evidence="5" id="KW-1185">Reference proteome</keyword>
<dbReference type="EMBL" id="VIIS01000189">
    <property type="protein sequence ID" value="KAF0312165.1"/>
    <property type="molecule type" value="Genomic_DNA"/>
</dbReference>
<comment type="caution">
    <text evidence="4">The sequence shown here is derived from an EMBL/GenBank/DDBJ whole genome shotgun (WGS) entry which is preliminary data.</text>
</comment>
<dbReference type="Pfam" id="PF00035">
    <property type="entry name" value="dsrm"/>
    <property type="match status" value="1"/>
</dbReference>
<evidence type="ECO:0000313" key="5">
    <source>
        <dbReference type="Proteomes" id="UP000440578"/>
    </source>
</evidence>
<dbReference type="Proteomes" id="UP000440578">
    <property type="component" value="Unassembled WGS sequence"/>
</dbReference>
<reference evidence="4 5" key="1">
    <citation type="submission" date="2019-07" db="EMBL/GenBank/DDBJ databases">
        <title>Draft genome assembly of a fouling barnacle, Amphibalanus amphitrite (Darwin, 1854): The first reference genome for Thecostraca.</title>
        <authorList>
            <person name="Kim W."/>
        </authorList>
    </citation>
    <scope>NUCLEOTIDE SEQUENCE [LARGE SCALE GENOMIC DNA]</scope>
    <source>
        <strain evidence="4">SNU_AA5</strain>
        <tissue evidence="4">Soma without cirri and trophi</tissue>
    </source>
</reference>
<gene>
    <name evidence="4" type="ORF">FJT64_017069</name>
</gene>